<dbReference type="PATRIC" id="fig|452652.3.peg.2026"/>
<protein>
    <recommendedName>
        <fullName evidence="3">Phosphodiesterase</fullName>
    </recommendedName>
</protein>
<accession>E4N9G0</accession>
<dbReference type="GO" id="GO:0016787">
    <property type="term" value="F:hydrolase activity"/>
    <property type="evidence" value="ECO:0007669"/>
    <property type="project" value="UniProtKB-ARBA"/>
</dbReference>
<dbReference type="HOGENOM" id="CLU_068063_0_0_11"/>
<dbReference type="InterPro" id="IPR017850">
    <property type="entry name" value="Alkaline_phosphatase_core_sf"/>
</dbReference>
<dbReference type="AlphaFoldDB" id="E4N9G0"/>
<reference evidence="1 2" key="1">
    <citation type="journal article" date="2010" name="DNA Res.">
        <title>Genome sequence of Kitasatospora setae NBRC 14216T: an evolutionary snapshot of the family Streptomycetaceae.</title>
        <authorList>
            <person name="Ichikawa N."/>
            <person name="Oguchi A."/>
            <person name="Ikeda H."/>
            <person name="Ishikawa J."/>
            <person name="Kitani S."/>
            <person name="Watanabe Y."/>
            <person name="Nakamura S."/>
            <person name="Katano Y."/>
            <person name="Kishi E."/>
            <person name="Sasagawa M."/>
            <person name="Ankai A."/>
            <person name="Fukui S."/>
            <person name="Hashimoto Y."/>
            <person name="Kamata S."/>
            <person name="Otoguro M."/>
            <person name="Tanikawa S."/>
            <person name="Nihira T."/>
            <person name="Horinouchi S."/>
            <person name="Ohnishi Y."/>
            <person name="Hayakawa M."/>
            <person name="Kuzuyama T."/>
            <person name="Arisawa A."/>
            <person name="Nomoto F."/>
            <person name="Miura H."/>
            <person name="Takahashi Y."/>
            <person name="Fujita N."/>
        </authorList>
    </citation>
    <scope>NUCLEOTIDE SEQUENCE [LARGE SCALE GENOMIC DNA]</scope>
    <source>
        <strain evidence="2">ATCC 33774 / DSM 43861 / JCM 3304 / KCC A-0304 / NBRC 14216 / KM-6054</strain>
    </source>
</reference>
<dbReference type="STRING" id="452652.KSE_20180"/>
<name>E4N9G0_KITSK</name>
<proteinExistence type="predicted"/>
<gene>
    <name evidence="1" type="ordered locus">KSE_20180</name>
</gene>
<dbReference type="PANTHER" id="PTHR10151:SF120">
    <property type="entry name" value="BIS(5'-ADENOSYL)-TRIPHOSPHATASE"/>
    <property type="match status" value="1"/>
</dbReference>
<dbReference type="eggNOG" id="COG1524">
    <property type="taxonomic scope" value="Bacteria"/>
</dbReference>
<dbReference type="Proteomes" id="UP000007076">
    <property type="component" value="Chromosome"/>
</dbReference>
<organism evidence="1 2">
    <name type="scientific">Kitasatospora setae (strain ATCC 33774 / DSM 43861 / JCM 3304 / KCC A-0304 / NBRC 14216 / KM-6054)</name>
    <name type="common">Streptomyces setae</name>
    <dbReference type="NCBI Taxonomy" id="452652"/>
    <lineage>
        <taxon>Bacteria</taxon>
        <taxon>Bacillati</taxon>
        <taxon>Actinomycetota</taxon>
        <taxon>Actinomycetes</taxon>
        <taxon>Kitasatosporales</taxon>
        <taxon>Streptomycetaceae</taxon>
        <taxon>Kitasatospora</taxon>
    </lineage>
</organism>
<dbReference type="SUPFAM" id="SSF53649">
    <property type="entry name" value="Alkaline phosphatase-like"/>
    <property type="match status" value="1"/>
</dbReference>
<dbReference type="RefSeq" id="WP_014135159.1">
    <property type="nucleotide sequence ID" value="NC_016109.1"/>
</dbReference>
<evidence type="ECO:0008006" key="3">
    <source>
        <dbReference type="Google" id="ProtNLM"/>
    </source>
</evidence>
<dbReference type="PANTHER" id="PTHR10151">
    <property type="entry name" value="ECTONUCLEOTIDE PYROPHOSPHATASE/PHOSPHODIESTERASE"/>
    <property type="match status" value="1"/>
</dbReference>
<dbReference type="EMBL" id="AP010968">
    <property type="protein sequence ID" value="BAJ27841.1"/>
    <property type="molecule type" value="Genomic_DNA"/>
</dbReference>
<keyword evidence="2" id="KW-1185">Reference proteome</keyword>
<dbReference type="InterPro" id="IPR002591">
    <property type="entry name" value="Phosphodiest/P_Trfase"/>
</dbReference>
<evidence type="ECO:0000313" key="1">
    <source>
        <dbReference type="EMBL" id="BAJ27841.1"/>
    </source>
</evidence>
<sequence length="305" mass="32347">MSTLWPAGPRRVLVVGIDGVRLDLLPDLRTPHLDAVAAAGFLAPVEVDDVTPTMSGPCWATIVTGVGPAKHGVYGNHLGGNRLDVFPDFTTRLAAAHRRRTFAAGGWEPLFLARDGGPLFAAPGRLAYIAPLEDTPEAWEVCDERVTAEAEYVLGRSDDDPQASFVYLGAVDETAHFRGCGADYRRAVETADARLGRLLAALRARPTHRDEQWTVIVVTDHGHVDAGGHGGRSTLERTAWIAASGPGITPGAPPPGPLHHTDVAAHVYAALEIVPDPHWTLDGRPFPTVAPAEPAEPAAEPVPAS</sequence>
<evidence type="ECO:0000313" key="2">
    <source>
        <dbReference type="Proteomes" id="UP000007076"/>
    </source>
</evidence>
<dbReference type="KEGG" id="ksk:KSE_20180"/>
<dbReference type="Gene3D" id="3.40.720.10">
    <property type="entry name" value="Alkaline Phosphatase, subunit A"/>
    <property type="match status" value="1"/>
</dbReference>
<dbReference type="Pfam" id="PF01663">
    <property type="entry name" value="Phosphodiest"/>
    <property type="match status" value="1"/>
</dbReference>